<gene>
    <name evidence="1" type="ORF">A6M23_15270</name>
</gene>
<organism evidence="1 2">
    <name type="scientific">Acidithiobacillus thiooxidans</name>
    <name type="common">Thiobacillus thiooxidans</name>
    <dbReference type="NCBI Taxonomy" id="930"/>
    <lineage>
        <taxon>Bacteria</taxon>
        <taxon>Pseudomonadati</taxon>
        <taxon>Pseudomonadota</taxon>
        <taxon>Acidithiobacillia</taxon>
        <taxon>Acidithiobacillales</taxon>
        <taxon>Acidithiobacillaceae</taxon>
        <taxon>Acidithiobacillus</taxon>
    </lineage>
</organism>
<accession>A0A1C2IUS5</accession>
<name>A0A1C2IUS5_ACITH</name>
<evidence type="ECO:0000313" key="1">
    <source>
        <dbReference type="EMBL" id="OCX69487.1"/>
    </source>
</evidence>
<dbReference type="Proteomes" id="UP000095008">
    <property type="component" value="Unassembled WGS sequence"/>
</dbReference>
<sequence>MDKPIFETFNHTIQSELDVNNIQTDLMVSIRHAVSNHINKLNDQSFVMEPAIGLDTDVVVRRQVDDLILSLTLSPRISYKQVRRRGVNHIVALSQPYVSVYGVPYQACGYLAGDKKGSLIILRRTANLGLTGHDSAQESVDYAMSILSSDWPKQVREMAVNPSSLLQQSA</sequence>
<comment type="caution">
    <text evidence="1">The sequence shown here is derived from an EMBL/GenBank/DDBJ whole genome shotgun (WGS) entry which is preliminary data.</text>
</comment>
<keyword evidence="2" id="KW-1185">Reference proteome</keyword>
<dbReference type="AlphaFoldDB" id="A0A1C2IUS5"/>
<dbReference type="EMBL" id="LWRY01000210">
    <property type="protein sequence ID" value="OCX69487.1"/>
    <property type="molecule type" value="Genomic_DNA"/>
</dbReference>
<proteinExistence type="predicted"/>
<evidence type="ECO:0000313" key="2">
    <source>
        <dbReference type="Proteomes" id="UP000095008"/>
    </source>
</evidence>
<protein>
    <submittedName>
        <fullName evidence="1">Uncharacterized protein</fullName>
    </submittedName>
</protein>
<dbReference type="RefSeq" id="WP_065974941.1">
    <property type="nucleotide sequence ID" value="NZ_LWRY01000210.1"/>
</dbReference>
<reference evidence="1" key="1">
    <citation type="journal article" date="2016" name="Int. J. Mol. Sci.">
        <title>Comparative genomics of the extreme acidophile Acidithiobacillus thiooxidans reveals intraspecific divergence and niche adaptation.</title>
        <authorList>
            <person name="Zhang X."/>
            <person name="Feng X."/>
            <person name="Tao J."/>
            <person name="Ma L."/>
            <person name="Xiao Y."/>
            <person name="Liang Y."/>
            <person name="Liu X."/>
            <person name="Yin H."/>
        </authorList>
    </citation>
    <scope>NUCLEOTIDE SEQUENCE [LARGE SCALE GENOMIC DNA]</scope>
    <source>
        <strain evidence="1">DXS-W</strain>
    </source>
</reference>